<dbReference type="SUPFAM" id="SSF49464">
    <property type="entry name" value="Carboxypeptidase regulatory domain-like"/>
    <property type="match status" value="1"/>
</dbReference>
<dbReference type="SUPFAM" id="SSF117281">
    <property type="entry name" value="Kelch motif"/>
    <property type="match status" value="1"/>
</dbReference>
<dbReference type="Gene3D" id="2.60.40.1120">
    <property type="entry name" value="Carboxypeptidase-like, regulatory domain"/>
    <property type="match status" value="1"/>
</dbReference>
<keyword evidence="4" id="KW-0378">Hydrolase</keyword>
<sequence>MKKLLLLFIFSTFSLFAQHKGIILDQENNLPVEGVSVYFNKSSPLEISDKNGNYNLITPSGNHKKDTVYFSHIGYKTQAIVFNKLKENNFTLFLATDVEKMNELIVYSHKVLHPQIHFTKLKPLKNKISSFGSLLLNDKIYIIGGDGSFQTDAWKKVKSEKPDFTIDDYLNELKYQFSNNIYKDNLLIYDIKRDNWEIPDLKFHKRAYHNLNYYDNKIYVLGGKRVSTNGKFEYLENTIEVFDTSNNTITLDKANPHQAVNFVSFTYTNNIIVMGGSTKSNDDKQKVYSNKIHSYDLKTGYWYEIGTMPTAKETSGVLIGDKIYLVGGYKNKPLTEIETYDLITGKWEKEGDLFYGIQNPALTFYEDTIFIYENGKISTYDIKTKVLKEFLINLPLKGSTLHYAEDNLYLLGGFIENDYSTYPSDEFVKIAISEFANTKVNRSKRL</sequence>
<dbReference type="Proteomes" id="UP001139260">
    <property type="component" value="Unassembled WGS sequence"/>
</dbReference>
<dbReference type="EMBL" id="JALNUB010000003">
    <property type="protein sequence ID" value="MCK8141155.1"/>
    <property type="molecule type" value="Genomic_DNA"/>
</dbReference>
<accession>A0A9X1XPG9</accession>
<feature type="chain" id="PRO_5040884341" evidence="3">
    <location>
        <begin position="18"/>
        <end position="446"/>
    </location>
</feature>
<keyword evidence="4" id="KW-0121">Carboxypeptidase</keyword>
<comment type="caution">
    <text evidence="4">The sequence shown here is derived from an EMBL/GenBank/DDBJ whole genome shotgun (WGS) entry which is preliminary data.</text>
</comment>
<keyword evidence="5" id="KW-1185">Reference proteome</keyword>
<dbReference type="Gene3D" id="2.120.10.80">
    <property type="entry name" value="Kelch-type beta propeller"/>
    <property type="match status" value="1"/>
</dbReference>
<evidence type="ECO:0000313" key="5">
    <source>
        <dbReference type="Proteomes" id="UP001139260"/>
    </source>
</evidence>
<dbReference type="InterPro" id="IPR006652">
    <property type="entry name" value="Kelch_1"/>
</dbReference>
<reference evidence="4" key="1">
    <citation type="submission" date="2022-04" db="EMBL/GenBank/DDBJ databases">
        <title>Flavobacterium pygoscelis sp. nov. isolated from Chinstrap chick (Pygoscelis antarcticus).</title>
        <authorList>
            <person name="Irgang R."/>
            <person name="Poblete-Morales M."/>
            <person name="Avendano-Herrera R."/>
        </authorList>
    </citation>
    <scope>NUCLEOTIDE SEQUENCE</scope>
    <source>
        <strain evidence="4">I-SCBP12n</strain>
    </source>
</reference>
<dbReference type="InterPro" id="IPR008969">
    <property type="entry name" value="CarboxyPept-like_regulatory"/>
</dbReference>
<evidence type="ECO:0000256" key="3">
    <source>
        <dbReference type="SAM" id="SignalP"/>
    </source>
</evidence>
<keyword evidence="3" id="KW-0732">Signal</keyword>
<dbReference type="Pfam" id="PF24681">
    <property type="entry name" value="Kelch_KLHDC2_KLHL20_DRC7"/>
    <property type="match status" value="1"/>
</dbReference>
<dbReference type="PANTHER" id="PTHR46260">
    <property type="entry name" value="RING-TYPE DOMAIN-CONTAINING PROTEIN"/>
    <property type="match status" value="1"/>
</dbReference>
<dbReference type="GO" id="GO:0004180">
    <property type="term" value="F:carboxypeptidase activity"/>
    <property type="evidence" value="ECO:0007669"/>
    <property type="project" value="UniProtKB-KW"/>
</dbReference>
<proteinExistence type="predicted"/>
<dbReference type="AlphaFoldDB" id="A0A9X1XPG9"/>
<dbReference type="RefSeq" id="WP_248427711.1">
    <property type="nucleotide sequence ID" value="NZ_JALNUB010000003.1"/>
</dbReference>
<keyword evidence="1" id="KW-0880">Kelch repeat</keyword>
<protein>
    <submittedName>
        <fullName evidence="4">Carboxypeptidase-like regulatory domain-containing protein</fullName>
    </submittedName>
</protein>
<evidence type="ECO:0000313" key="4">
    <source>
        <dbReference type="EMBL" id="MCK8141155.1"/>
    </source>
</evidence>
<dbReference type="Pfam" id="PF13715">
    <property type="entry name" value="CarbopepD_reg_2"/>
    <property type="match status" value="1"/>
</dbReference>
<dbReference type="InterPro" id="IPR015915">
    <property type="entry name" value="Kelch-typ_b-propeller"/>
</dbReference>
<name>A0A9X1XPG9_9FLAO</name>
<organism evidence="4 5">
    <name type="scientific">Flavobacterium pygoscelis</name>
    <dbReference type="NCBI Taxonomy" id="2893176"/>
    <lineage>
        <taxon>Bacteria</taxon>
        <taxon>Pseudomonadati</taxon>
        <taxon>Bacteroidota</taxon>
        <taxon>Flavobacteriia</taxon>
        <taxon>Flavobacteriales</taxon>
        <taxon>Flavobacteriaceae</taxon>
        <taxon>Flavobacterium</taxon>
    </lineage>
</organism>
<evidence type="ECO:0000256" key="1">
    <source>
        <dbReference type="ARBA" id="ARBA00022441"/>
    </source>
</evidence>
<keyword evidence="2" id="KW-0677">Repeat</keyword>
<evidence type="ECO:0000256" key="2">
    <source>
        <dbReference type="ARBA" id="ARBA00022737"/>
    </source>
</evidence>
<keyword evidence="4" id="KW-0645">Protease</keyword>
<dbReference type="SMART" id="SM00612">
    <property type="entry name" value="Kelch"/>
    <property type="match status" value="2"/>
</dbReference>
<dbReference type="PANTHER" id="PTHR46260:SF3">
    <property type="entry name" value="RING-TYPE DOMAIN-CONTAINING PROTEIN"/>
    <property type="match status" value="1"/>
</dbReference>
<feature type="signal peptide" evidence="3">
    <location>
        <begin position="1"/>
        <end position="17"/>
    </location>
</feature>
<gene>
    <name evidence="4" type="ORF">MW871_04550</name>
</gene>
<dbReference type="InterPro" id="IPR051746">
    <property type="entry name" value="Kelch_domain_containing_8"/>
</dbReference>